<organism evidence="2 3">
    <name type="scientific">Anncaliia algerae PRA339</name>
    <dbReference type="NCBI Taxonomy" id="1288291"/>
    <lineage>
        <taxon>Eukaryota</taxon>
        <taxon>Fungi</taxon>
        <taxon>Fungi incertae sedis</taxon>
        <taxon>Microsporidia</taxon>
        <taxon>Tubulinosematoidea</taxon>
        <taxon>Tubulinosematidae</taxon>
        <taxon>Anncaliia</taxon>
    </lineage>
</organism>
<gene>
    <name evidence="2" type="ORF">H312_02545</name>
</gene>
<dbReference type="HOGENOM" id="CLU_3019752_0_0_1"/>
<dbReference type="VEuPathDB" id="MicrosporidiaDB:H312_02545"/>
<keyword evidence="1" id="KW-0472">Membrane</keyword>
<dbReference type="AlphaFoldDB" id="A0A059EZE0"/>
<reference evidence="2 3" key="2">
    <citation type="submission" date="2014-03" db="EMBL/GenBank/DDBJ databases">
        <title>The Genome Sequence of Anncaliia algerae insect isolate PRA339.</title>
        <authorList>
            <consortium name="The Broad Institute Genome Sequencing Platform"/>
            <consortium name="The Broad Institute Genome Sequencing Center for Infectious Disease"/>
            <person name="Cuomo C."/>
            <person name="Becnel J."/>
            <person name="Sanscrainte N."/>
            <person name="Walker B."/>
            <person name="Young S.K."/>
            <person name="Zeng Q."/>
            <person name="Gargeya S."/>
            <person name="Fitzgerald M."/>
            <person name="Haas B."/>
            <person name="Abouelleil A."/>
            <person name="Alvarado L."/>
            <person name="Arachchi H.M."/>
            <person name="Berlin A.M."/>
            <person name="Chapman S.B."/>
            <person name="Dewar J."/>
            <person name="Goldberg J."/>
            <person name="Griggs A."/>
            <person name="Gujja S."/>
            <person name="Hansen M."/>
            <person name="Howarth C."/>
            <person name="Imamovic A."/>
            <person name="Larimer J."/>
            <person name="McCowan C."/>
            <person name="Murphy C."/>
            <person name="Neiman D."/>
            <person name="Pearson M."/>
            <person name="Priest M."/>
            <person name="Roberts A."/>
            <person name="Saif S."/>
            <person name="Shea T."/>
            <person name="Sisk P."/>
            <person name="Sykes S."/>
            <person name="Wortman J."/>
            <person name="Nusbaum C."/>
            <person name="Birren B."/>
        </authorList>
    </citation>
    <scope>NUCLEOTIDE SEQUENCE [LARGE SCALE GENOMIC DNA]</scope>
    <source>
        <strain evidence="2 3">PRA339</strain>
    </source>
</reference>
<dbReference type="EMBL" id="KK365207">
    <property type="protein sequence ID" value="KCZ80056.1"/>
    <property type="molecule type" value="Genomic_DNA"/>
</dbReference>
<keyword evidence="3" id="KW-1185">Reference proteome</keyword>
<protein>
    <submittedName>
        <fullName evidence="2">Uncharacterized protein</fullName>
    </submittedName>
</protein>
<dbReference type="Proteomes" id="UP000030655">
    <property type="component" value="Unassembled WGS sequence"/>
</dbReference>
<feature type="non-terminal residue" evidence="2">
    <location>
        <position position="56"/>
    </location>
</feature>
<feature type="non-terminal residue" evidence="2">
    <location>
        <position position="1"/>
    </location>
</feature>
<name>A0A059EZE0_9MICR</name>
<keyword evidence="1" id="KW-0812">Transmembrane</keyword>
<keyword evidence="1" id="KW-1133">Transmembrane helix</keyword>
<sequence>IIYSDCWKSYSNIRTYFSDLILLLITLFLLLIHIPVNIQILLSAHGMVQKTIFHIY</sequence>
<evidence type="ECO:0000256" key="1">
    <source>
        <dbReference type="SAM" id="Phobius"/>
    </source>
</evidence>
<evidence type="ECO:0000313" key="2">
    <source>
        <dbReference type="EMBL" id="KCZ80056.1"/>
    </source>
</evidence>
<accession>A0A059EZE0</accession>
<proteinExistence type="predicted"/>
<evidence type="ECO:0000313" key="3">
    <source>
        <dbReference type="Proteomes" id="UP000030655"/>
    </source>
</evidence>
<feature type="transmembrane region" description="Helical" evidence="1">
    <location>
        <begin position="20"/>
        <end position="42"/>
    </location>
</feature>
<reference evidence="3" key="1">
    <citation type="submission" date="2013-02" db="EMBL/GenBank/DDBJ databases">
        <authorList>
            <consortium name="The Broad Institute Genome Sequencing Platform"/>
            <person name="Cuomo C."/>
            <person name="Becnel J."/>
            <person name="Sanscrainte N."/>
            <person name="Walker B."/>
            <person name="Young S.K."/>
            <person name="Zeng Q."/>
            <person name="Gargeya S."/>
            <person name="Fitzgerald M."/>
            <person name="Haas B."/>
            <person name="Abouelleil A."/>
            <person name="Alvarado L."/>
            <person name="Arachchi H.M."/>
            <person name="Berlin A.M."/>
            <person name="Chapman S.B."/>
            <person name="Dewar J."/>
            <person name="Goldberg J."/>
            <person name="Griggs A."/>
            <person name="Gujja S."/>
            <person name="Hansen M."/>
            <person name="Howarth C."/>
            <person name="Imamovic A."/>
            <person name="Larimer J."/>
            <person name="McCowan C."/>
            <person name="Murphy C."/>
            <person name="Neiman D."/>
            <person name="Pearson M."/>
            <person name="Priest M."/>
            <person name="Roberts A."/>
            <person name="Saif S."/>
            <person name="Shea T."/>
            <person name="Sisk P."/>
            <person name="Sykes S."/>
            <person name="Wortman J."/>
            <person name="Nusbaum C."/>
            <person name="Birren B."/>
        </authorList>
    </citation>
    <scope>NUCLEOTIDE SEQUENCE [LARGE SCALE GENOMIC DNA]</scope>
    <source>
        <strain evidence="3">PRA339</strain>
    </source>
</reference>